<proteinExistence type="predicted"/>
<gene>
    <name evidence="2" type="ORF">SAMN02787144_105421</name>
</gene>
<evidence type="ECO:0000256" key="1">
    <source>
        <dbReference type="SAM" id="Phobius"/>
    </source>
</evidence>
<sequence length="41" mass="4221">MKFITAESFMPSVIYRIILGILLIALVGAGVLSPNAGESAG</sequence>
<accession>A0A1K2FCG7</accession>
<dbReference type="Proteomes" id="UP000181909">
    <property type="component" value="Unassembled WGS sequence"/>
</dbReference>
<organism evidence="2 3">
    <name type="scientific">Streptomyces atratus</name>
    <dbReference type="NCBI Taxonomy" id="1893"/>
    <lineage>
        <taxon>Bacteria</taxon>
        <taxon>Bacillati</taxon>
        <taxon>Actinomycetota</taxon>
        <taxon>Actinomycetes</taxon>
        <taxon>Kitasatosporales</taxon>
        <taxon>Streptomycetaceae</taxon>
        <taxon>Streptomyces</taxon>
    </lineage>
</organism>
<name>A0A1K2FCG7_STRAR</name>
<reference evidence="2 3" key="1">
    <citation type="submission" date="2016-11" db="EMBL/GenBank/DDBJ databases">
        <authorList>
            <person name="Jaros S."/>
            <person name="Januszkiewicz K."/>
            <person name="Wedrychowicz H."/>
        </authorList>
    </citation>
    <scope>NUCLEOTIDE SEQUENCE [LARGE SCALE GENOMIC DNA]</scope>
    <source>
        <strain evidence="2 3">OK807</strain>
    </source>
</reference>
<protein>
    <submittedName>
        <fullName evidence="2">Undecaprenyl-diphosphatase</fullName>
    </submittedName>
</protein>
<keyword evidence="1" id="KW-0812">Transmembrane</keyword>
<keyword evidence="1" id="KW-1133">Transmembrane helix</keyword>
<feature type="transmembrane region" description="Helical" evidence="1">
    <location>
        <begin position="12"/>
        <end position="32"/>
    </location>
</feature>
<dbReference type="AlphaFoldDB" id="A0A1K2FCG7"/>
<evidence type="ECO:0000313" key="3">
    <source>
        <dbReference type="Proteomes" id="UP000181909"/>
    </source>
</evidence>
<keyword evidence="1" id="KW-0472">Membrane</keyword>
<dbReference type="STRING" id="1893.SAMN02787144_105421"/>
<evidence type="ECO:0000313" key="2">
    <source>
        <dbReference type="EMBL" id="SFY44864.1"/>
    </source>
</evidence>
<dbReference type="EMBL" id="FPJO01000054">
    <property type="protein sequence ID" value="SFY44864.1"/>
    <property type="molecule type" value="Genomic_DNA"/>
</dbReference>